<feature type="transmembrane region" description="Helical" evidence="7">
    <location>
        <begin position="305"/>
        <end position="324"/>
    </location>
</feature>
<accession>A0A812MDW6</accession>
<dbReference type="InterPro" id="IPR037185">
    <property type="entry name" value="EmrE-like"/>
</dbReference>
<evidence type="ECO:0000256" key="5">
    <source>
        <dbReference type="ARBA" id="ARBA00023136"/>
    </source>
</evidence>
<dbReference type="PANTHER" id="PTHR16119:SF17">
    <property type="entry name" value="TRANSMEMBRANE PROTEIN 144"/>
    <property type="match status" value="1"/>
</dbReference>
<evidence type="ECO:0000256" key="6">
    <source>
        <dbReference type="SAM" id="MobiDB-lite"/>
    </source>
</evidence>
<feature type="region of interest" description="Disordered" evidence="6">
    <location>
        <begin position="156"/>
        <end position="207"/>
    </location>
</feature>
<feature type="transmembrane region" description="Helical" evidence="7">
    <location>
        <begin position="330"/>
        <end position="353"/>
    </location>
</feature>
<evidence type="ECO:0000313" key="9">
    <source>
        <dbReference type="Proteomes" id="UP000604046"/>
    </source>
</evidence>
<sequence length="385" mass="40251">MLGDQLIGFSCCVVAGVGFAVNYIPVKRMDTGDGVFFAAAMSLGIVIVGVITGFMMSDTQALALPKFEPLAAVGGSIWMLGNLLCPYIIRLVGLGLGLTVWDLSNMITGWFTGFFGLFGVQRELVLRPQMNCLGVSLAAFSLVFFSMAASADLPGKPPAEGKPDMDVVVESPGLGSRSPTESTADSSAASPDLEANNDGESPQCLDADGLKAKAGEGVAPEEQGGRSQARAMPLGLFLAMVAGIFFGTTFDLPTDLSEGNFGPGHSSRVLDYVWSHFLGIFATAILALAAYVAVMRRKSYMPKALILPAVASGVLWAIAQVAWFQANASLGYAIAFPIIASLPGILGLFIGTCFFGEMKSSRSRLLALLGLLLRCPGVALIAVSV</sequence>
<feature type="transmembrane region" description="Helical" evidence="7">
    <location>
        <begin position="36"/>
        <end position="57"/>
    </location>
</feature>
<evidence type="ECO:0000256" key="7">
    <source>
        <dbReference type="SAM" id="Phobius"/>
    </source>
</evidence>
<evidence type="ECO:0000256" key="1">
    <source>
        <dbReference type="ARBA" id="ARBA00004141"/>
    </source>
</evidence>
<proteinExistence type="inferred from homology"/>
<dbReference type="OrthoDB" id="426527at2759"/>
<organism evidence="8 9">
    <name type="scientific">Symbiodinium natans</name>
    <dbReference type="NCBI Taxonomy" id="878477"/>
    <lineage>
        <taxon>Eukaryota</taxon>
        <taxon>Sar</taxon>
        <taxon>Alveolata</taxon>
        <taxon>Dinophyceae</taxon>
        <taxon>Suessiales</taxon>
        <taxon>Symbiodiniaceae</taxon>
        <taxon>Symbiodinium</taxon>
    </lineage>
</organism>
<feature type="transmembrane region" description="Helical" evidence="7">
    <location>
        <begin position="272"/>
        <end position="293"/>
    </location>
</feature>
<evidence type="ECO:0000313" key="8">
    <source>
        <dbReference type="EMBL" id="CAE7260433.1"/>
    </source>
</evidence>
<evidence type="ECO:0000256" key="3">
    <source>
        <dbReference type="ARBA" id="ARBA00022692"/>
    </source>
</evidence>
<keyword evidence="5 7" id="KW-0472">Membrane</keyword>
<feature type="compositionally biased region" description="Polar residues" evidence="6">
    <location>
        <begin position="177"/>
        <end position="189"/>
    </location>
</feature>
<dbReference type="InterPro" id="IPR012435">
    <property type="entry name" value="TMEM144"/>
</dbReference>
<feature type="transmembrane region" description="Helical" evidence="7">
    <location>
        <begin position="6"/>
        <end position="24"/>
    </location>
</feature>
<dbReference type="AlphaFoldDB" id="A0A812MDW6"/>
<dbReference type="GO" id="GO:0015144">
    <property type="term" value="F:carbohydrate transmembrane transporter activity"/>
    <property type="evidence" value="ECO:0007669"/>
    <property type="project" value="InterPro"/>
</dbReference>
<gene>
    <name evidence="8" type="primary">TMEM144</name>
    <name evidence="8" type="ORF">SNAT2548_LOCUS13609</name>
</gene>
<reference evidence="8" key="1">
    <citation type="submission" date="2021-02" db="EMBL/GenBank/DDBJ databases">
        <authorList>
            <person name="Dougan E. K."/>
            <person name="Rhodes N."/>
            <person name="Thang M."/>
            <person name="Chan C."/>
        </authorList>
    </citation>
    <scope>NUCLEOTIDE SEQUENCE</scope>
</reference>
<feature type="transmembrane region" description="Helical" evidence="7">
    <location>
        <begin position="69"/>
        <end position="89"/>
    </location>
</feature>
<dbReference type="Proteomes" id="UP000604046">
    <property type="component" value="Unassembled WGS sequence"/>
</dbReference>
<evidence type="ECO:0000256" key="2">
    <source>
        <dbReference type="ARBA" id="ARBA00005731"/>
    </source>
</evidence>
<keyword evidence="4 7" id="KW-1133">Transmembrane helix</keyword>
<keyword evidence="9" id="KW-1185">Reference proteome</keyword>
<dbReference type="Pfam" id="PF07857">
    <property type="entry name" value="TMEM144"/>
    <property type="match status" value="1"/>
</dbReference>
<comment type="caution">
    <text evidence="8">The sequence shown here is derived from an EMBL/GenBank/DDBJ whole genome shotgun (WGS) entry which is preliminary data.</text>
</comment>
<feature type="transmembrane region" description="Helical" evidence="7">
    <location>
        <begin position="365"/>
        <end position="383"/>
    </location>
</feature>
<dbReference type="InterPro" id="IPR010651">
    <property type="entry name" value="Sugar_transport"/>
</dbReference>
<dbReference type="EMBL" id="CAJNDS010001446">
    <property type="protein sequence ID" value="CAE7260433.1"/>
    <property type="molecule type" value="Genomic_DNA"/>
</dbReference>
<dbReference type="SUPFAM" id="SSF103481">
    <property type="entry name" value="Multidrug resistance efflux transporter EmrE"/>
    <property type="match status" value="1"/>
</dbReference>
<comment type="subcellular location">
    <subcellularLocation>
        <location evidence="1">Membrane</location>
        <topology evidence="1">Multi-pass membrane protein</topology>
    </subcellularLocation>
</comment>
<keyword evidence="3 7" id="KW-0812">Transmembrane</keyword>
<evidence type="ECO:0000256" key="4">
    <source>
        <dbReference type="ARBA" id="ARBA00022989"/>
    </source>
</evidence>
<comment type="similarity">
    <text evidence="2">Belongs to the TMEM144 family.</text>
</comment>
<dbReference type="GO" id="GO:0016020">
    <property type="term" value="C:membrane"/>
    <property type="evidence" value="ECO:0007669"/>
    <property type="project" value="UniProtKB-SubCell"/>
</dbReference>
<protein>
    <submittedName>
        <fullName evidence="8">TMEM144 protein</fullName>
    </submittedName>
</protein>
<name>A0A812MDW6_9DINO</name>
<dbReference type="PANTHER" id="PTHR16119">
    <property type="entry name" value="TRANSMEMBRANE PROTEIN 144"/>
    <property type="match status" value="1"/>
</dbReference>
<feature type="transmembrane region" description="Helical" evidence="7">
    <location>
        <begin position="234"/>
        <end position="252"/>
    </location>
</feature>